<reference evidence="3" key="1">
    <citation type="journal article" date="2015" name="BMC Genomics">
        <title>Draft genome of a commonly misdiagnosed multidrug resistant pathogen Candida auris.</title>
        <authorList>
            <person name="Chatterjee S."/>
            <person name="Alampalli S.V."/>
            <person name="Nageshan R.K."/>
            <person name="Chettiar S.T."/>
            <person name="Joshi S."/>
            <person name="Tatu U.S."/>
        </authorList>
    </citation>
    <scope>NUCLEOTIDE SEQUENCE [LARGE SCALE GENOMIC DNA]</scope>
    <source>
        <strain evidence="3">6684</strain>
    </source>
</reference>
<dbReference type="VEuPathDB" id="FungiDB:CJJ07_001267"/>
<dbReference type="VEuPathDB" id="FungiDB:CJI97_003262"/>
<feature type="compositionally biased region" description="Acidic residues" evidence="1">
    <location>
        <begin position="347"/>
        <end position="373"/>
    </location>
</feature>
<feature type="region of interest" description="Disordered" evidence="1">
    <location>
        <begin position="338"/>
        <end position="373"/>
    </location>
</feature>
<dbReference type="VEuPathDB" id="FungiDB:QG37_02126"/>
<dbReference type="Proteomes" id="UP000037122">
    <property type="component" value="Unassembled WGS sequence"/>
</dbReference>
<comment type="caution">
    <text evidence="2">The sequence shown here is derived from an EMBL/GenBank/DDBJ whole genome shotgun (WGS) entry which is preliminary data.</text>
</comment>
<accession>A0A0L0P5C2</accession>
<dbReference type="EMBL" id="LGST01000016">
    <property type="protein sequence ID" value="KNE01236.1"/>
    <property type="molecule type" value="Genomic_DNA"/>
</dbReference>
<feature type="compositionally biased region" description="Basic and acidic residues" evidence="1">
    <location>
        <begin position="238"/>
        <end position="260"/>
    </location>
</feature>
<evidence type="ECO:0000313" key="3">
    <source>
        <dbReference type="Proteomes" id="UP000037122"/>
    </source>
</evidence>
<sequence length="373" mass="42547">MISSSEKIFRDVVENTRLGQDKELVQLLKHNQESKSALYEEVERLIHELNLVEYKVAQQTGETIEDEKAFPKEGSLKALRKPFEDWDEGTERRLSNEIRNLTKGETSPQAIPGSLATAMISNIIVSSKVTNLENEEYRPVPNQKQRKGSIKETFKRYRARLQHPELAISHGQKGHSRTASSQTVKASRRTSLVGEVLPEYIRKQLTLESEPSASLEHQSPDRNRSISPNTRSNPSEGHISDTLDATKRRVSEGHSSRHTDNVNSSKRLHSWDLRRVADNNQASRFKNVLVNSQSLYVRKDDDSMNTSHDSYEFGVSESDKEYILPSLFTRSIEDIQGHEMLFNRTDDEGEQEDEGDEDAEANDEDDGDYLFKT</sequence>
<name>A0A0L0P5C2_CANAR</name>
<proteinExistence type="predicted"/>
<gene>
    <name evidence="2" type="ORF">QG37_02126</name>
</gene>
<feature type="region of interest" description="Disordered" evidence="1">
    <location>
        <begin position="208"/>
        <end position="265"/>
    </location>
</feature>
<protein>
    <submittedName>
        <fullName evidence="2">Uncharacterized protein</fullName>
    </submittedName>
</protein>
<feature type="compositionally biased region" description="Polar residues" evidence="1">
    <location>
        <begin position="208"/>
        <end position="217"/>
    </location>
</feature>
<feature type="compositionally biased region" description="Polar residues" evidence="1">
    <location>
        <begin position="225"/>
        <end position="235"/>
    </location>
</feature>
<dbReference type="VEuPathDB" id="FungiDB:CJI96_0001723"/>
<evidence type="ECO:0000313" key="2">
    <source>
        <dbReference type="EMBL" id="KNE01236.1"/>
    </source>
</evidence>
<dbReference type="VEuPathDB" id="FungiDB:CJJ09_000917"/>
<evidence type="ECO:0000256" key="1">
    <source>
        <dbReference type="SAM" id="MobiDB-lite"/>
    </source>
</evidence>
<dbReference type="VEuPathDB" id="FungiDB:B9J08_003191"/>
<dbReference type="AlphaFoldDB" id="A0A0L0P5C2"/>
<organism evidence="2 3">
    <name type="scientific">Candidozyma auris</name>
    <name type="common">Yeast</name>
    <name type="synonym">Candida auris</name>
    <dbReference type="NCBI Taxonomy" id="498019"/>
    <lineage>
        <taxon>Eukaryota</taxon>
        <taxon>Fungi</taxon>
        <taxon>Dikarya</taxon>
        <taxon>Ascomycota</taxon>
        <taxon>Saccharomycotina</taxon>
        <taxon>Pichiomycetes</taxon>
        <taxon>Metschnikowiaceae</taxon>
        <taxon>Candidozyma</taxon>
    </lineage>
</organism>
<feature type="region of interest" description="Disordered" evidence="1">
    <location>
        <begin position="165"/>
        <end position="190"/>
    </location>
</feature>